<proteinExistence type="predicted"/>
<evidence type="ECO:0000313" key="2">
    <source>
        <dbReference type="EMBL" id="MED6122486.1"/>
    </source>
</evidence>
<organism evidence="2 3">
    <name type="scientific">Stylosanthes scabra</name>
    <dbReference type="NCBI Taxonomy" id="79078"/>
    <lineage>
        <taxon>Eukaryota</taxon>
        <taxon>Viridiplantae</taxon>
        <taxon>Streptophyta</taxon>
        <taxon>Embryophyta</taxon>
        <taxon>Tracheophyta</taxon>
        <taxon>Spermatophyta</taxon>
        <taxon>Magnoliopsida</taxon>
        <taxon>eudicotyledons</taxon>
        <taxon>Gunneridae</taxon>
        <taxon>Pentapetalae</taxon>
        <taxon>rosids</taxon>
        <taxon>fabids</taxon>
        <taxon>Fabales</taxon>
        <taxon>Fabaceae</taxon>
        <taxon>Papilionoideae</taxon>
        <taxon>50 kb inversion clade</taxon>
        <taxon>dalbergioids sensu lato</taxon>
        <taxon>Dalbergieae</taxon>
        <taxon>Pterocarpus clade</taxon>
        <taxon>Stylosanthes</taxon>
    </lineage>
</organism>
<feature type="compositionally biased region" description="Low complexity" evidence="1">
    <location>
        <begin position="107"/>
        <end position="118"/>
    </location>
</feature>
<evidence type="ECO:0000313" key="3">
    <source>
        <dbReference type="Proteomes" id="UP001341840"/>
    </source>
</evidence>
<keyword evidence="3" id="KW-1185">Reference proteome</keyword>
<protein>
    <submittedName>
        <fullName evidence="2">Uncharacterized protein</fullName>
    </submittedName>
</protein>
<reference evidence="2 3" key="1">
    <citation type="journal article" date="2023" name="Plants (Basel)">
        <title>Bridging the Gap: Combining Genomics and Transcriptomics Approaches to Understand Stylosanthes scabra, an Orphan Legume from the Brazilian Caatinga.</title>
        <authorList>
            <person name="Ferreira-Neto J.R.C."/>
            <person name="da Silva M.D."/>
            <person name="Binneck E."/>
            <person name="de Melo N.F."/>
            <person name="da Silva R.H."/>
            <person name="de Melo A.L.T.M."/>
            <person name="Pandolfi V."/>
            <person name="Bustamante F.O."/>
            <person name="Brasileiro-Vidal A.C."/>
            <person name="Benko-Iseppon A.M."/>
        </authorList>
    </citation>
    <scope>NUCLEOTIDE SEQUENCE [LARGE SCALE GENOMIC DNA]</scope>
    <source>
        <tissue evidence="2">Leaves</tissue>
    </source>
</reference>
<accession>A0ABU6REP0</accession>
<gene>
    <name evidence="2" type="ORF">PIB30_040311</name>
</gene>
<evidence type="ECO:0000256" key="1">
    <source>
        <dbReference type="SAM" id="MobiDB-lite"/>
    </source>
</evidence>
<dbReference type="EMBL" id="JASCZI010030425">
    <property type="protein sequence ID" value="MED6122486.1"/>
    <property type="molecule type" value="Genomic_DNA"/>
</dbReference>
<feature type="region of interest" description="Disordered" evidence="1">
    <location>
        <begin position="70"/>
        <end position="120"/>
    </location>
</feature>
<comment type="caution">
    <text evidence="2">The sequence shown here is derived from an EMBL/GenBank/DDBJ whole genome shotgun (WGS) entry which is preliminary data.</text>
</comment>
<name>A0ABU6REP0_9FABA</name>
<sequence>MALLIFTLMAGGRIHLTRIIRNFMYHVAVDPSDKRLPFPLLITKLAATFDVAPSPEDEYLTIPGKDRDFPFGDWRGEKKKARKGDIAQPPPPMPPPIDEAQVPPPAAASSSTAPAADPFLKITRMLRRQKKLILNTST</sequence>
<feature type="compositionally biased region" description="Pro residues" evidence="1">
    <location>
        <begin position="88"/>
        <end position="106"/>
    </location>
</feature>
<dbReference type="Proteomes" id="UP001341840">
    <property type="component" value="Unassembled WGS sequence"/>
</dbReference>